<evidence type="ECO:0000313" key="3">
    <source>
        <dbReference type="EMBL" id="KGF57050.1"/>
    </source>
</evidence>
<protein>
    <recommendedName>
        <fullName evidence="2">Cupin type-2 domain-containing protein</fullName>
    </recommendedName>
</protein>
<dbReference type="Proteomes" id="UP000029585">
    <property type="component" value="Unassembled WGS sequence"/>
</dbReference>
<organism evidence="3 4">
    <name type="scientific">Flavonifractor plautii 1_3_50AFAA</name>
    <dbReference type="NCBI Taxonomy" id="742738"/>
    <lineage>
        <taxon>Bacteria</taxon>
        <taxon>Bacillati</taxon>
        <taxon>Bacillota</taxon>
        <taxon>Clostridia</taxon>
        <taxon>Eubacteriales</taxon>
        <taxon>Oscillospiraceae</taxon>
        <taxon>Flavonifractor</taxon>
    </lineage>
</organism>
<feature type="region of interest" description="Disordered" evidence="1">
    <location>
        <begin position="139"/>
        <end position="158"/>
    </location>
</feature>
<evidence type="ECO:0000259" key="2">
    <source>
        <dbReference type="Pfam" id="PF07883"/>
    </source>
</evidence>
<evidence type="ECO:0000256" key="1">
    <source>
        <dbReference type="SAM" id="MobiDB-lite"/>
    </source>
</evidence>
<dbReference type="Gene3D" id="2.60.120.10">
    <property type="entry name" value="Jelly Rolls"/>
    <property type="match status" value="1"/>
</dbReference>
<keyword evidence="4" id="KW-1185">Reference proteome</keyword>
<accession>A0A096BD37</accession>
<dbReference type="PATRIC" id="fig|742738.3.peg.494"/>
<dbReference type="eggNOG" id="COG1917">
    <property type="taxonomic scope" value="Bacteria"/>
</dbReference>
<dbReference type="RefSeq" id="WP_021633168.1">
    <property type="nucleotide sequence ID" value="NZ_KN174161.1"/>
</dbReference>
<dbReference type="HOGENOM" id="CLU_1667642_0_0_9"/>
<proteinExistence type="predicted"/>
<feature type="domain" description="Cupin type-2" evidence="2">
    <location>
        <begin position="53"/>
        <end position="107"/>
    </location>
</feature>
<dbReference type="Pfam" id="PF07883">
    <property type="entry name" value="Cupin_2"/>
    <property type="match status" value="1"/>
</dbReference>
<dbReference type="AlphaFoldDB" id="A0A096BD37"/>
<reference evidence="3 4" key="1">
    <citation type="submission" date="2011-08" db="EMBL/GenBank/DDBJ databases">
        <title>The Genome Sequence of Clostridium orbiscindens 1_3_50AFAA.</title>
        <authorList>
            <consortium name="The Broad Institute Genome Sequencing Platform"/>
            <person name="Earl A."/>
            <person name="Ward D."/>
            <person name="Feldgarden M."/>
            <person name="Gevers D."/>
            <person name="Daigneault M."/>
            <person name="Strauss J."/>
            <person name="Allen-Vercoe E."/>
            <person name="Young S.K."/>
            <person name="Zeng Q."/>
            <person name="Gargeya S."/>
            <person name="Fitzgerald M."/>
            <person name="Haas B."/>
            <person name="Abouelleil A."/>
            <person name="Alvarado L."/>
            <person name="Arachchi H.M."/>
            <person name="Berlin A."/>
            <person name="Brown A."/>
            <person name="Chapman S.B."/>
            <person name="Chen Z."/>
            <person name="Dunbar C."/>
            <person name="Freedman E."/>
            <person name="Gearin G."/>
            <person name="Gellesch M."/>
            <person name="Goldberg J."/>
            <person name="Griggs A."/>
            <person name="Gujja S."/>
            <person name="Heiman D."/>
            <person name="Howarth C."/>
            <person name="Larson L."/>
            <person name="Lui A."/>
            <person name="MacDonald P.J.P."/>
            <person name="Montmayeur A."/>
            <person name="Murphy C."/>
            <person name="Neiman D."/>
            <person name="Pearson M."/>
            <person name="Priest M."/>
            <person name="Roberts A."/>
            <person name="Saif S."/>
            <person name="Shea T."/>
            <person name="Shenoy N."/>
            <person name="Sisk P."/>
            <person name="Stolte C."/>
            <person name="Sykes S."/>
            <person name="Wortman J."/>
            <person name="Nusbaum C."/>
            <person name="Birren B."/>
        </authorList>
    </citation>
    <scope>NUCLEOTIDE SEQUENCE [LARGE SCALE GENOMIC DNA]</scope>
    <source>
        <strain evidence="3 4">1_3_50AFAA</strain>
    </source>
</reference>
<dbReference type="InterPro" id="IPR013096">
    <property type="entry name" value="Cupin_2"/>
</dbReference>
<comment type="caution">
    <text evidence="3">The sequence shown here is derived from an EMBL/GenBank/DDBJ whole genome shotgun (WGS) entry which is preliminary data.</text>
</comment>
<dbReference type="SUPFAM" id="SSF51182">
    <property type="entry name" value="RmlC-like cupins"/>
    <property type="match status" value="1"/>
</dbReference>
<dbReference type="InterPro" id="IPR014710">
    <property type="entry name" value="RmlC-like_jellyroll"/>
</dbReference>
<dbReference type="InterPro" id="IPR011051">
    <property type="entry name" value="RmlC_Cupin_sf"/>
</dbReference>
<dbReference type="EMBL" id="ADLO01000018">
    <property type="protein sequence ID" value="KGF57050.1"/>
    <property type="molecule type" value="Genomic_DNA"/>
</dbReference>
<gene>
    <name evidence="3" type="ORF">HMPREF9460_00474</name>
</gene>
<sequence>MAKIMYGNYNDLPWMPNHRKDVDGKVMCYMKCFAMEAANMHMCIGKMYNGMPIGPHTHPNEQIATVVKGECDYWVDGVPYRLAPGCWVNVPPHYVHYAHVYRSQGPCYQMDIMSPKRSSSCDEYKAWLKAEFDIDWDAGGREVPDLTEPQDKTAEVRA</sequence>
<evidence type="ECO:0000313" key="4">
    <source>
        <dbReference type="Proteomes" id="UP000029585"/>
    </source>
</evidence>
<name>A0A096BD37_FLAPL</name>